<evidence type="ECO:0000313" key="2">
    <source>
        <dbReference type="EMBL" id="CYV37390.1"/>
    </source>
</evidence>
<dbReference type="AlphaFoldDB" id="A0A0Z8IKV3"/>
<keyword evidence="1" id="KW-0175">Coiled coil</keyword>
<evidence type="ECO:0000256" key="1">
    <source>
        <dbReference type="SAM" id="Coils"/>
    </source>
</evidence>
<organism evidence="2 3">
    <name type="scientific">Streptococcus suis</name>
    <dbReference type="NCBI Taxonomy" id="1307"/>
    <lineage>
        <taxon>Bacteria</taxon>
        <taxon>Bacillati</taxon>
        <taxon>Bacillota</taxon>
        <taxon>Bacilli</taxon>
        <taxon>Lactobacillales</taxon>
        <taxon>Streptococcaceae</taxon>
        <taxon>Streptococcus</taxon>
    </lineage>
</organism>
<gene>
    <name evidence="2" type="ORF">ERS132440_00259</name>
</gene>
<feature type="coiled-coil region" evidence="1">
    <location>
        <begin position="272"/>
        <end position="302"/>
    </location>
</feature>
<dbReference type="RefSeq" id="WP_024383913.1">
    <property type="nucleotide sequence ID" value="NZ_CEHN01000010.1"/>
</dbReference>
<sequence length="478" mass="56127">MRFINLTIKEGFFSKNFDFGDKTAVYSHINSVGKSTLLRLLFYSIGYSIPSTKKIRFDKLETILYLETVEGICEIYRKDKDIVLKCIDSETWKLRLPKDLEFILQKIFNIRNSDVLLNIIGAIYLDQDKGWTLLNRGTVIGGIKFKIDQLIQGMLNIEPLQALNVELEEVVEGISRLKQLKKIVDYQHENTTIIKESNFESTKLLDLEKNLSMIMGKISSLESEKDTLRVTLEKNEEYLAYLENLHLFIKAPESGEEFLLKKEFVKGFGAYQKIIELKIYNLERKIKELRKKEEKIRIEIRDSEKFFNTENTIELFENRLNLLVVPKETIDSELSRLKNRKKELESIRLNYLSSELMQKIYENIMYFAKKLDVAEYLEHEKDFILTSDLKSYSGTILHKLVFCFKLAYIVELQKYLGFRLPIVLDSPSGREVDQKNIEDMFKILNEDFVDNQIIIASIFEYPLYSPDKIIKINKNLLE</sequence>
<evidence type="ECO:0000313" key="3">
    <source>
        <dbReference type="Proteomes" id="UP000074356"/>
    </source>
</evidence>
<proteinExistence type="predicted"/>
<protein>
    <submittedName>
        <fullName evidence="2">Uncharacterized protein</fullName>
    </submittedName>
</protein>
<dbReference type="Proteomes" id="UP000074356">
    <property type="component" value="Unassembled WGS sequence"/>
</dbReference>
<name>A0A0Z8IKV3_STRSU</name>
<dbReference type="EMBL" id="FIIB01000002">
    <property type="protein sequence ID" value="CYV37390.1"/>
    <property type="molecule type" value="Genomic_DNA"/>
</dbReference>
<accession>A0A0Z8IKV3</accession>
<reference evidence="2 3" key="1">
    <citation type="submission" date="2016-02" db="EMBL/GenBank/DDBJ databases">
        <authorList>
            <consortium name="Pathogen Informatics"/>
        </authorList>
    </citation>
    <scope>NUCLEOTIDE SEQUENCE [LARGE SCALE GENOMIC DNA]</scope>
    <source>
        <strain evidence="2 3">LSS78</strain>
    </source>
</reference>